<evidence type="ECO:0000256" key="9">
    <source>
        <dbReference type="ARBA" id="ARBA00022967"/>
    </source>
</evidence>
<evidence type="ECO:0000256" key="1">
    <source>
        <dbReference type="ARBA" id="ARBA00004202"/>
    </source>
</evidence>
<dbReference type="CDD" id="cd03215">
    <property type="entry name" value="ABC_Carb_Monos_II"/>
    <property type="match status" value="1"/>
</dbReference>
<evidence type="ECO:0000256" key="7">
    <source>
        <dbReference type="ARBA" id="ARBA00022741"/>
    </source>
</evidence>
<dbReference type="SMART" id="SM00382">
    <property type="entry name" value="AAA"/>
    <property type="match status" value="2"/>
</dbReference>
<comment type="caution">
    <text evidence="12">The sequence shown here is derived from an EMBL/GenBank/DDBJ whole genome shotgun (WGS) entry which is preliminary data.</text>
</comment>
<evidence type="ECO:0000256" key="10">
    <source>
        <dbReference type="ARBA" id="ARBA00023136"/>
    </source>
</evidence>
<keyword evidence="13" id="KW-1185">Reference proteome</keyword>
<dbReference type="InterPro" id="IPR017871">
    <property type="entry name" value="ABC_transporter-like_CS"/>
</dbReference>
<evidence type="ECO:0000256" key="6">
    <source>
        <dbReference type="ARBA" id="ARBA00022737"/>
    </source>
</evidence>
<protein>
    <submittedName>
        <fullName evidence="12">ABC-type sugar transport system ATPase subunit</fullName>
    </submittedName>
</protein>
<keyword evidence="5 12" id="KW-0762">Sugar transport</keyword>
<organism evidence="12 13">
    <name type="scientific">Phyllobacterium trifolii</name>
    <dbReference type="NCBI Taxonomy" id="300193"/>
    <lineage>
        <taxon>Bacteria</taxon>
        <taxon>Pseudomonadati</taxon>
        <taxon>Pseudomonadota</taxon>
        <taxon>Alphaproteobacteria</taxon>
        <taxon>Hyphomicrobiales</taxon>
        <taxon>Phyllobacteriaceae</taxon>
        <taxon>Phyllobacterium</taxon>
    </lineage>
</organism>
<name>A0A839UEX3_9HYPH</name>
<evidence type="ECO:0000256" key="5">
    <source>
        <dbReference type="ARBA" id="ARBA00022597"/>
    </source>
</evidence>
<evidence type="ECO:0000256" key="3">
    <source>
        <dbReference type="ARBA" id="ARBA00022448"/>
    </source>
</evidence>
<feature type="domain" description="ABC transporter" evidence="11">
    <location>
        <begin position="6"/>
        <end position="242"/>
    </location>
</feature>
<dbReference type="Proteomes" id="UP000554520">
    <property type="component" value="Unassembled WGS sequence"/>
</dbReference>
<comment type="subcellular location">
    <subcellularLocation>
        <location evidence="1">Cell membrane</location>
        <topology evidence="1">Peripheral membrane protein</topology>
    </subcellularLocation>
</comment>
<dbReference type="InterPro" id="IPR027417">
    <property type="entry name" value="P-loop_NTPase"/>
</dbReference>
<dbReference type="Gene3D" id="3.40.50.300">
    <property type="entry name" value="P-loop containing nucleotide triphosphate hydrolases"/>
    <property type="match status" value="2"/>
</dbReference>
<dbReference type="RefSeq" id="WP_183664128.1">
    <property type="nucleotide sequence ID" value="NZ_JACHXN010000019.1"/>
</dbReference>
<dbReference type="PROSITE" id="PS00211">
    <property type="entry name" value="ABC_TRANSPORTER_1"/>
    <property type="match status" value="1"/>
</dbReference>
<dbReference type="InterPro" id="IPR003593">
    <property type="entry name" value="AAA+_ATPase"/>
</dbReference>
<dbReference type="PANTHER" id="PTHR43790:SF9">
    <property type="entry name" value="GALACTOFURANOSE TRANSPORTER ATP-BINDING PROTEIN YTFR"/>
    <property type="match status" value="1"/>
</dbReference>
<keyword evidence="4" id="KW-1003">Cell membrane</keyword>
<dbReference type="SUPFAM" id="SSF52540">
    <property type="entry name" value="P-loop containing nucleoside triphosphate hydrolases"/>
    <property type="match status" value="2"/>
</dbReference>
<dbReference type="InterPro" id="IPR050107">
    <property type="entry name" value="ABC_carbohydrate_import_ATPase"/>
</dbReference>
<dbReference type="PANTHER" id="PTHR43790">
    <property type="entry name" value="CARBOHYDRATE TRANSPORT ATP-BINDING PROTEIN MG119-RELATED"/>
    <property type="match status" value="1"/>
</dbReference>
<dbReference type="CDD" id="cd03216">
    <property type="entry name" value="ABC_Carb_Monos_I"/>
    <property type="match status" value="1"/>
</dbReference>
<dbReference type="EMBL" id="JACHXN010000019">
    <property type="protein sequence ID" value="MBB3148353.1"/>
    <property type="molecule type" value="Genomic_DNA"/>
</dbReference>
<comment type="similarity">
    <text evidence="2">Belongs to the ABC transporter superfamily.</text>
</comment>
<dbReference type="FunFam" id="3.40.50.300:FF:000127">
    <property type="entry name" value="Ribose import ATP-binding protein RbsA"/>
    <property type="match status" value="1"/>
</dbReference>
<sequence>MDKILLEAVALTKAFDGNVVLSGVDFTVHAGEVHAVVGENGAGKSTLIKTLAGVHRPDRGKLLIEGVETTLRSPRDAIAEGVVVIHQELSLAPHLSAEENIFLGHFPHTRWGLVDRRRIREHTRELLKRLMIDIDPVRPVGELSIAQQQMVEIAKAISFQAKVLILDEPTAVLDESMVSTLFDLVAKLKTEGIGIVFISHHLEEIFRIADTVTVLRDGSRTGVSKVSAIDQDWLVARMIGREFPIHDVQVREFGSPALEVSHLGLRGTFDDVSFIARQGEIVGLAGLIGAGRTEVAKAVAGIIRPTSGTIKVFGKAVRLRSPNTAARFGISYVSEDRKTLGLLPNRSVLENATISNLARFRKLGFLNRSLERRYVKGAVKRLDVRMSGPDAEIRTLSGGNQQKVLIARALAVEPRILIFDEPTRGVDIGAKSEIYSLINELVRSGMCVILISSEMEEILRLADRIVVLRRGKVAVTLSRDEASENTIMRAAALAE</sequence>
<evidence type="ECO:0000313" key="13">
    <source>
        <dbReference type="Proteomes" id="UP000554520"/>
    </source>
</evidence>
<dbReference type="PROSITE" id="PS50893">
    <property type="entry name" value="ABC_TRANSPORTER_2"/>
    <property type="match status" value="2"/>
</dbReference>
<gene>
    <name evidence="12" type="ORF">FHS21_004800</name>
</gene>
<dbReference type="GO" id="GO:0005886">
    <property type="term" value="C:plasma membrane"/>
    <property type="evidence" value="ECO:0007669"/>
    <property type="project" value="UniProtKB-SubCell"/>
</dbReference>
<evidence type="ECO:0000313" key="12">
    <source>
        <dbReference type="EMBL" id="MBB3148353.1"/>
    </source>
</evidence>
<keyword evidence="9" id="KW-1278">Translocase</keyword>
<proteinExistence type="inferred from homology"/>
<dbReference type="GO" id="GO:0016887">
    <property type="term" value="F:ATP hydrolysis activity"/>
    <property type="evidence" value="ECO:0007669"/>
    <property type="project" value="InterPro"/>
</dbReference>
<keyword evidence="3" id="KW-0813">Transport</keyword>
<evidence type="ECO:0000259" key="11">
    <source>
        <dbReference type="PROSITE" id="PS50893"/>
    </source>
</evidence>
<evidence type="ECO:0000256" key="8">
    <source>
        <dbReference type="ARBA" id="ARBA00022840"/>
    </source>
</evidence>
<dbReference type="AlphaFoldDB" id="A0A839UEX3"/>
<evidence type="ECO:0000256" key="4">
    <source>
        <dbReference type="ARBA" id="ARBA00022475"/>
    </source>
</evidence>
<keyword evidence="8" id="KW-0067">ATP-binding</keyword>
<accession>A0A839UEX3</accession>
<keyword evidence="7" id="KW-0547">Nucleotide-binding</keyword>
<dbReference type="InterPro" id="IPR003439">
    <property type="entry name" value="ABC_transporter-like_ATP-bd"/>
</dbReference>
<keyword evidence="10" id="KW-0472">Membrane</keyword>
<keyword evidence="6" id="KW-0677">Repeat</keyword>
<feature type="domain" description="ABC transporter" evidence="11">
    <location>
        <begin position="245"/>
        <end position="495"/>
    </location>
</feature>
<evidence type="ECO:0000256" key="2">
    <source>
        <dbReference type="ARBA" id="ARBA00005417"/>
    </source>
</evidence>
<dbReference type="GO" id="GO:0005524">
    <property type="term" value="F:ATP binding"/>
    <property type="evidence" value="ECO:0007669"/>
    <property type="project" value="UniProtKB-KW"/>
</dbReference>
<dbReference type="Pfam" id="PF00005">
    <property type="entry name" value="ABC_tran"/>
    <property type="match status" value="2"/>
</dbReference>
<reference evidence="12 13" key="1">
    <citation type="submission" date="2020-08" db="EMBL/GenBank/DDBJ databases">
        <title>Genomic Encyclopedia of Type Strains, Phase III (KMG-III): the genomes of soil and plant-associated and newly described type strains.</title>
        <authorList>
            <person name="Whitman W."/>
        </authorList>
    </citation>
    <scope>NUCLEOTIDE SEQUENCE [LARGE SCALE GENOMIC DNA]</scope>
    <source>
        <strain evidence="12 13">CECT 7015</strain>
    </source>
</reference>